<dbReference type="EMBL" id="SJPG01000001">
    <property type="protein sequence ID" value="TWT62405.1"/>
    <property type="molecule type" value="Genomic_DNA"/>
</dbReference>
<evidence type="ECO:0000313" key="1">
    <source>
        <dbReference type="EMBL" id="TWT62405.1"/>
    </source>
</evidence>
<keyword evidence="2" id="KW-1185">Reference proteome</keyword>
<dbReference type="CDD" id="cd03801">
    <property type="entry name" value="GT4_PimA-like"/>
    <property type="match status" value="1"/>
</dbReference>
<organism evidence="1 2">
    <name type="scientific">Rubinisphaera italica</name>
    <dbReference type="NCBI Taxonomy" id="2527969"/>
    <lineage>
        <taxon>Bacteria</taxon>
        <taxon>Pseudomonadati</taxon>
        <taxon>Planctomycetota</taxon>
        <taxon>Planctomycetia</taxon>
        <taxon>Planctomycetales</taxon>
        <taxon>Planctomycetaceae</taxon>
        <taxon>Rubinisphaera</taxon>
    </lineage>
</organism>
<dbReference type="RefSeq" id="WP_146504265.1">
    <property type="nucleotide sequence ID" value="NZ_SJPG01000001.1"/>
</dbReference>
<keyword evidence="1" id="KW-0808">Transferase</keyword>
<dbReference type="PANTHER" id="PTHR12526">
    <property type="entry name" value="GLYCOSYLTRANSFERASE"/>
    <property type="match status" value="1"/>
</dbReference>
<gene>
    <name evidence="1" type="ORF">Pan54_31470</name>
</gene>
<name>A0A5C5XJV6_9PLAN</name>
<dbReference type="SUPFAM" id="SSF53756">
    <property type="entry name" value="UDP-Glycosyltransferase/glycogen phosphorylase"/>
    <property type="match status" value="1"/>
</dbReference>
<proteinExistence type="predicted"/>
<reference evidence="1 2" key="1">
    <citation type="submission" date="2019-02" db="EMBL/GenBank/DDBJ databases">
        <title>Deep-cultivation of Planctomycetes and their phenomic and genomic characterization uncovers novel biology.</title>
        <authorList>
            <person name="Wiegand S."/>
            <person name="Jogler M."/>
            <person name="Boedeker C."/>
            <person name="Pinto D."/>
            <person name="Vollmers J."/>
            <person name="Rivas-Marin E."/>
            <person name="Kohn T."/>
            <person name="Peeters S.H."/>
            <person name="Heuer A."/>
            <person name="Rast P."/>
            <person name="Oberbeckmann S."/>
            <person name="Bunk B."/>
            <person name="Jeske O."/>
            <person name="Meyerdierks A."/>
            <person name="Storesund J.E."/>
            <person name="Kallscheuer N."/>
            <person name="Luecker S."/>
            <person name="Lage O.M."/>
            <person name="Pohl T."/>
            <person name="Merkel B.J."/>
            <person name="Hornburger P."/>
            <person name="Mueller R.-W."/>
            <person name="Bruemmer F."/>
            <person name="Labrenz M."/>
            <person name="Spormann A.M."/>
            <person name="Op Den Camp H."/>
            <person name="Overmann J."/>
            <person name="Amann R."/>
            <person name="Jetten M.S.M."/>
            <person name="Mascher T."/>
            <person name="Medema M.H."/>
            <person name="Devos D.P."/>
            <person name="Kaster A.-K."/>
            <person name="Ovreas L."/>
            <person name="Rohde M."/>
            <person name="Galperin M.Y."/>
            <person name="Jogler C."/>
        </authorList>
    </citation>
    <scope>NUCLEOTIDE SEQUENCE [LARGE SCALE GENOMIC DNA]</scope>
    <source>
        <strain evidence="1 2">Pan54</strain>
    </source>
</reference>
<dbReference type="Gene3D" id="3.40.50.2000">
    <property type="entry name" value="Glycogen Phosphorylase B"/>
    <property type="match status" value="2"/>
</dbReference>
<dbReference type="PANTHER" id="PTHR12526:SF630">
    <property type="entry name" value="GLYCOSYLTRANSFERASE"/>
    <property type="match status" value="1"/>
</dbReference>
<dbReference type="Pfam" id="PF13692">
    <property type="entry name" value="Glyco_trans_1_4"/>
    <property type="match status" value="1"/>
</dbReference>
<protein>
    <submittedName>
        <fullName evidence="1">Glycosyl transferases group 1</fullName>
    </submittedName>
</protein>
<comment type="caution">
    <text evidence="1">The sequence shown here is derived from an EMBL/GenBank/DDBJ whole genome shotgun (WGS) entry which is preliminary data.</text>
</comment>
<dbReference type="Proteomes" id="UP000316095">
    <property type="component" value="Unassembled WGS sequence"/>
</dbReference>
<accession>A0A5C5XJV6</accession>
<evidence type="ECO:0000313" key="2">
    <source>
        <dbReference type="Proteomes" id="UP000316095"/>
    </source>
</evidence>
<sequence length="408" mass="46572">MNITFVSLPAYPIVHPEYPGVYGGTETRAVTLAKGLAQETDHQIQFLARHPQLKQPETIAQVQWHPWRDSTSERNSRIAELLQHKVWRTSLLWDIPYAVASQVFNSSAHHFLQADETLQGFETDLFCPFGVHSASAKVIHNAHMSRRKAVLFLGSNADVDARYRQSKSFRNEYGERSTTCAWILKNADAIVAQNEFQQQQLKEVFQRDSFRLSNPIDIADWHHRMNSTESLDNPFDSYVLWIGRADNFHKRADWAIEIARQTPELKYVMILNPKQDYVDQQIRQNCPENVHIISQLPFEKMPLLFRDASLLLNTSPRQLEGLPNTFLQAGASRVPIVSTEVDAGFVTQSDSGLVGDGSPEKTIHNLRMLAQDEPHRIQLGENAYDYISKKHELKTICLQLASFLNGVQ</sequence>
<dbReference type="AlphaFoldDB" id="A0A5C5XJV6"/>
<dbReference type="GO" id="GO:0016740">
    <property type="term" value="F:transferase activity"/>
    <property type="evidence" value="ECO:0007669"/>
    <property type="project" value="UniProtKB-KW"/>
</dbReference>
<dbReference type="OrthoDB" id="9775208at2"/>